<evidence type="ECO:0000313" key="2">
    <source>
        <dbReference type="EMBL" id="BAQ70928.1"/>
    </source>
</evidence>
<sequence>MTTRITHHLNDALLMSYAAGSLPEAFSLVVATHVSLCDECRARLAGFEAVGGAVLEAEEPAAAMAEDSLAATLRRIAAMPGEMHVTAPEPVSVADPVFPMPLRDYVGGDAQDVHWRALGGGVRQAVLPTEKDATVRLLYIPAGMAMPDHGHGGMELTMVLQGAFEDAGGRYGRGDVEVAGEDLDHTPVAAPGPDCICLAATDAPLKFRGILPRLAQPFIGI</sequence>
<dbReference type="InterPro" id="IPR011051">
    <property type="entry name" value="RmlC_Cupin_sf"/>
</dbReference>
<dbReference type="Gene3D" id="2.60.120.10">
    <property type="entry name" value="Jelly Rolls"/>
    <property type="match status" value="1"/>
</dbReference>
<dbReference type="Gene3D" id="1.10.10.1320">
    <property type="entry name" value="Anti-sigma factor, zinc-finger domain"/>
    <property type="match status" value="1"/>
</dbReference>
<evidence type="ECO:0000313" key="3">
    <source>
        <dbReference type="Proteomes" id="UP000064912"/>
    </source>
</evidence>
<dbReference type="EMBL" id="AP014800">
    <property type="protein sequence ID" value="BAQ70928.1"/>
    <property type="molecule type" value="Genomic_DNA"/>
</dbReference>
<dbReference type="eggNOG" id="COG3806">
    <property type="taxonomic scope" value="Bacteria"/>
</dbReference>
<dbReference type="KEGG" id="rsu:NHU_03804"/>
<dbReference type="InterPro" id="IPR025979">
    <property type="entry name" value="ChrR-like_cupin_dom"/>
</dbReference>
<dbReference type="InterPro" id="IPR014710">
    <property type="entry name" value="RmlC-like_jellyroll"/>
</dbReference>
<evidence type="ECO:0000259" key="1">
    <source>
        <dbReference type="Pfam" id="PF12973"/>
    </source>
</evidence>
<dbReference type="PATRIC" id="fig|35806.4.peg.3899"/>
<dbReference type="SUPFAM" id="SSF51182">
    <property type="entry name" value="RmlC-like cupins"/>
    <property type="match status" value="1"/>
</dbReference>
<dbReference type="CDD" id="cd20301">
    <property type="entry name" value="cupin_ChrR"/>
    <property type="match status" value="1"/>
</dbReference>
<name>A0A0D6B712_RHOSU</name>
<dbReference type="InterPro" id="IPR041916">
    <property type="entry name" value="Anti_sigma_zinc_sf"/>
</dbReference>
<protein>
    <submittedName>
        <fullName evidence="2">Transcriptional activator chrR</fullName>
    </submittedName>
</protein>
<dbReference type="Proteomes" id="UP000064912">
    <property type="component" value="Chromosome"/>
</dbReference>
<gene>
    <name evidence="2" type="primary">chrR</name>
    <name evidence="2" type="ORF">NHU_03804</name>
</gene>
<dbReference type="Pfam" id="PF12973">
    <property type="entry name" value="Cupin_7"/>
    <property type="match status" value="1"/>
</dbReference>
<dbReference type="NCBIfam" id="TIGR02451">
    <property type="entry name" value="anti_sig_ChrR"/>
    <property type="match status" value="1"/>
</dbReference>
<dbReference type="InterPro" id="IPR012807">
    <property type="entry name" value="Anti-sigma_ChrR"/>
</dbReference>
<reference evidence="2 3" key="1">
    <citation type="submission" date="2015-02" db="EMBL/GenBank/DDBJ databases">
        <title>Genome sequene of Rhodovulum sulfidophilum DSM 2351.</title>
        <authorList>
            <person name="Nagao N."/>
        </authorList>
    </citation>
    <scope>NUCLEOTIDE SEQUENCE [LARGE SCALE GENOMIC DNA]</scope>
    <source>
        <strain evidence="2 3">DSM 2351</strain>
    </source>
</reference>
<dbReference type="AlphaFoldDB" id="A0A0D6B712"/>
<proteinExistence type="predicted"/>
<accession>A0A0D6B712</accession>
<feature type="domain" description="ChrR-like cupin" evidence="1">
    <location>
        <begin position="109"/>
        <end position="201"/>
    </location>
</feature>
<organism evidence="2 3">
    <name type="scientific">Rhodovulum sulfidophilum</name>
    <name type="common">Rhodobacter sulfidophilus</name>
    <dbReference type="NCBI Taxonomy" id="35806"/>
    <lineage>
        <taxon>Bacteria</taxon>
        <taxon>Pseudomonadati</taxon>
        <taxon>Pseudomonadota</taxon>
        <taxon>Alphaproteobacteria</taxon>
        <taxon>Rhodobacterales</taxon>
        <taxon>Paracoccaceae</taxon>
        <taxon>Rhodovulum</taxon>
    </lineage>
</organism>